<accession>A0A917KHQ3</accession>
<reference evidence="1" key="2">
    <citation type="submission" date="2020-09" db="EMBL/GenBank/DDBJ databases">
        <authorList>
            <person name="Sun Q."/>
            <person name="Ohkuma M."/>
        </authorList>
    </citation>
    <scope>NUCLEOTIDE SEQUENCE</scope>
    <source>
        <strain evidence="1">JCM 18487</strain>
    </source>
</reference>
<dbReference type="RefSeq" id="WP_188883450.1">
    <property type="nucleotide sequence ID" value="NZ_BMOY01000064.1"/>
</dbReference>
<dbReference type="InterPro" id="IPR058600">
    <property type="entry name" value="YhjD-like"/>
</dbReference>
<organism evidence="1 2">
    <name type="scientific">Alicyclobacillus cellulosilyticus</name>
    <dbReference type="NCBI Taxonomy" id="1003997"/>
    <lineage>
        <taxon>Bacteria</taxon>
        <taxon>Bacillati</taxon>
        <taxon>Bacillota</taxon>
        <taxon>Bacilli</taxon>
        <taxon>Bacillales</taxon>
        <taxon>Alicyclobacillaceae</taxon>
        <taxon>Alicyclobacillus</taxon>
    </lineage>
</organism>
<proteinExistence type="predicted"/>
<reference evidence="1" key="1">
    <citation type="journal article" date="2014" name="Int. J. Syst. Evol. Microbiol.">
        <title>Complete genome sequence of Corynebacterium casei LMG S-19264T (=DSM 44701T), isolated from a smear-ripened cheese.</title>
        <authorList>
            <consortium name="US DOE Joint Genome Institute (JGI-PGF)"/>
            <person name="Walter F."/>
            <person name="Albersmeier A."/>
            <person name="Kalinowski J."/>
            <person name="Ruckert C."/>
        </authorList>
    </citation>
    <scope>NUCLEOTIDE SEQUENCE</scope>
    <source>
        <strain evidence="1">JCM 18487</strain>
    </source>
</reference>
<dbReference type="EMBL" id="BMOY01000064">
    <property type="protein sequence ID" value="GGJ14091.1"/>
    <property type="molecule type" value="Genomic_DNA"/>
</dbReference>
<keyword evidence="2" id="KW-1185">Reference proteome</keyword>
<evidence type="ECO:0000313" key="1">
    <source>
        <dbReference type="EMBL" id="GGJ14091.1"/>
    </source>
</evidence>
<dbReference type="Proteomes" id="UP000637695">
    <property type="component" value="Unassembled WGS sequence"/>
</dbReference>
<dbReference type="Pfam" id="PF26325">
    <property type="entry name" value="YhjD"/>
    <property type="match status" value="1"/>
</dbReference>
<name>A0A917KHQ3_9BACL</name>
<sequence>MRVSSILRELLVLEYIERQLYRRRRELKQQLAAAGVRFVEREDTELDTMIRYVERGWERQAVYMRPMLDAEAEGRLRRAGVGRR</sequence>
<comment type="caution">
    <text evidence="1">The sequence shown here is derived from an EMBL/GenBank/DDBJ whole genome shotgun (WGS) entry which is preliminary data.</text>
</comment>
<evidence type="ECO:0000313" key="2">
    <source>
        <dbReference type="Proteomes" id="UP000637695"/>
    </source>
</evidence>
<protein>
    <submittedName>
        <fullName evidence="1">Uncharacterized protein</fullName>
    </submittedName>
</protein>
<dbReference type="AlphaFoldDB" id="A0A917KHQ3"/>
<gene>
    <name evidence="1" type="ORF">GCM10010885_24290</name>
</gene>